<dbReference type="KEGG" id="xbc:ELE36_01655"/>
<proteinExistence type="predicted"/>
<dbReference type="InterPro" id="IPR024079">
    <property type="entry name" value="MetalloPept_cat_dom_sf"/>
</dbReference>
<dbReference type="EMBL" id="CP035704">
    <property type="protein sequence ID" value="QBB69184.1"/>
    <property type="molecule type" value="Genomic_DNA"/>
</dbReference>
<evidence type="ECO:0000313" key="7">
    <source>
        <dbReference type="Proteomes" id="UP000291562"/>
    </source>
</evidence>
<keyword evidence="4" id="KW-0862">Zinc</keyword>
<dbReference type="GO" id="GO:0008270">
    <property type="term" value="F:zinc ion binding"/>
    <property type="evidence" value="ECO:0007669"/>
    <property type="project" value="InterPro"/>
</dbReference>
<protein>
    <submittedName>
        <fullName evidence="6">Matrixin family metalloprotease</fullName>
    </submittedName>
</protein>
<feature type="domain" description="Peptidase M10 metallopeptidase" evidence="5">
    <location>
        <begin position="106"/>
        <end position="256"/>
    </location>
</feature>
<accession>A0A411HFF6</accession>
<dbReference type="GO" id="GO:0004222">
    <property type="term" value="F:metalloendopeptidase activity"/>
    <property type="evidence" value="ECO:0007669"/>
    <property type="project" value="InterPro"/>
</dbReference>
<dbReference type="Gene3D" id="3.40.390.10">
    <property type="entry name" value="Collagenase (Catalytic Domain)"/>
    <property type="match status" value="1"/>
</dbReference>
<evidence type="ECO:0000256" key="1">
    <source>
        <dbReference type="ARBA" id="ARBA00022670"/>
    </source>
</evidence>
<reference evidence="6 7" key="1">
    <citation type="submission" date="2019-01" db="EMBL/GenBank/DDBJ databases">
        <title>Pseudolysobacter antarctica gen. nov., sp. nov., isolated from Fildes Peninsula, Antarctica.</title>
        <authorList>
            <person name="Wei Z."/>
            <person name="Peng F."/>
        </authorList>
    </citation>
    <scope>NUCLEOTIDE SEQUENCE [LARGE SCALE GENOMIC DNA]</scope>
    <source>
        <strain evidence="6 7">AQ6-296</strain>
    </source>
</reference>
<dbReference type="Pfam" id="PF00413">
    <property type="entry name" value="Peptidase_M10"/>
    <property type="match status" value="1"/>
</dbReference>
<gene>
    <name evidence="6" type="ORF">ELE36_01655</name>
</gene>
<dbReference type="InterPro" id="IPR001818">
    <property type="entry name" value="Pept_M10_metallopeptidase"/>
</dbReference>
<dbReference type="AlphaFoldDB" id="A0A411HFF6"/>
<keyword evidence="2" id="KW-0479">Metal-binding</keyword>
<dbReference type="RefSeq" id="WP_129831440.1">
    <property type="nucleotide sequence ID" value="NZ_CP035704.1"/>
</dbReference>
<evidence type="ECO:0000256" key="4">
    <source>
        <dbReference type="ARBA" id="ARBA00022833"/>
    </source>
</evidence>
<evidence type="ECO:0000313" key="6">
    <source>
        <dbReference type="EMBL" id="QBB69184.1"/>
    </source>
</evidence>
<evidence type="ECO:0000256" key="3">
    <source>
        <dbReference type="ARBA" id="ARBA00022801"/>
    </source>
</evidence>
<dbReference type="OrthoDB" id="9757622at2"/>
<keyword evidence="1 6" id="KW-0645">Protease</keyword>
<dbReference type="GO" id="GO:0006508">
    <property type="term" value="P:proteolysis"/>
    <property type="evidence" value="ECO:0007669"/>
    <property type="project" value="UniProtKB-KW"/>
</dbReference>
<keyword evidence="7" id="KW-1185">Reference proteome</keyword>
<evidence type="ECO:0000259" key="5">
    <source>
        <dbReference type="Pfam" id="PF00413"/>
    </source>
</evidence>
<evidence type="ECO:0000256" key="2">
    <source>
        <dbReference type="ARBA" id="ARBA00022723"/>
    </source>
</evidence>
<dbReference type="Proteomes" id="UP000291562">
    <property type="component" value="Chromosome"/>
</dbReference>
<dbReference type="GO" id="GO:0031012">
    <property type="term" value="C:extracellular matrix"/>
    <property type="evidence" value="ECO:0007669"/>
    <property type="project" value="InterPro"/>
</dbReference>
<dbReference type="SUPFAM" id="SSF55486">
    <property type="entry name" value="Metalloproteases ('zincins'), catalytic domain"/>
    <property type="match status" value="1"/>
</dbReference>
<keyword evidence="6" id="KW-0482">Metalloprotease</keyword>
<name>A0A411HFF6_9GAMM</name>
<organism evidence="6 7">
    <name type="scientific">Pseudolysobacter antarcticus</name>
    <dbReference type="NCBI Taxonomy" id="2511995"/>
    <lineage>
        <taxon>Bacteria</taxon>
        <taxon>Pseudomonadati</taxon>
        <taxon>Pseudomonadota</taxon>
        <taxon>Gammaproteobacteria</taxon>
        <taxon>Lysobacterales</taxon>
        <taxon>Rhodanobacteraceae</taxon>
        <taxon>Pseudolysobacter</taxon>
    </lineage>
</organism>
<keyword evidence="3" id="KW-0378">Hydrolase</keyword>
<sequence>MSNTMPSRKIRICLKGFIVLLLLVVSGRVDAFAVFAYTSGSETLYSKWGDNHAGTVGGIVTWSFIPPGTAGSGYCGTACPGSSVSSINMEISPGGGFISVPLISLESQITAMMAEWSAVSGIQYIKVSDNGAAINDPTAIAPNAGQIRIGVFAFSSGGGGVGYAPPPNGGSGAGDIILDANSYYQNYALAEGASFATNYAPNDFQGLILHELGHALGLAHPVYDGRCPVMQPNSACDGIINRQLDPDDRNGAIFLYDRIFGSGFE</sequence>